<feature type="binding site" evidence="4 6">
    <location>
        <position position="111"/>
    </location>
    <ligand>
        <name>substrate</name>
    </ligand>
</feature>
<dbReference type="NCBIfam" id="TIGR00071">
    <property type="entry name" value="hisT_truA"/>
    <property type="match status" value="1"/>
</dbReference>
<name>A0A8J3E0J4_9BACL</name>
<dbReference type="InterPro" id="IPR020095">
    <property type="entry name" value="PsdUridine_synth_TruA_C"/>
</dbReference>
<gene>
    <name evidence="9" type="primary">truA1</name>
    <name evidence="4" type="synonym">truA</name>
    <name evidence="9" type="ORF">GCM10011391_36940</name>
</gene>
<comment type="subunit">
    <text evidence="4">Homodimer.</text>
</comment>
<reference evidence="9" key="2">
    <citation type="submission" date="2020-09" db="EMBL/GenBank/DDBJ databases">
        <authorList>
            <person name="Sun Q."/>
            <person name="Zhou Y."/>
        </authorList>
    </citation>
    <scope>NUCLEOTIDE SEQUENCE</scope>
    <source>
        <strain evidence="9">CGMCC 1.15371</strain>
    </source>
</reference>
<evidence type="ECO:0000256" key="4">
    <source>
        <dbReference type="HAMAP-Rule" id="MF_00171"/>
    </source>
</evidence>
<evidence type="ECO:0000256" key="6">
    <source>
        <dbReference type="PIRSR" id="PIRSR001430-2"/>
    </source>
</evidence>
<dbReference type="GO" id="GO:0031119">
    <property type="term" value="P:tRNA pseudouridine synthesis"/>
    <property type="evidence" value="ECO:0007669"/>
    <property type="project" value="UniProtKB-UniRule"/>
</dbReference>
<dbReference type="InterPro" id="IPR020103">
    <property type="entry name" value="PsdUridine_synth_cat_dom_sf"/>
</dbReference>
<keyword evidence="3 4" id="KW-0413">Isomerase</keyword>
<dbReference type="RefSeq" id="WP_229672769.1">
    <property type="nucleotide sequence ID" value="NZ_BMIR01000026.1"/>
</dbReference>
<proteinExistence type="inferred from homology"/>
<dbReference type="Pfam" id="PF01416">
    <property type="entry name" value="PseudoU_synth_1"/>
    <property type="match status" value="2"/>
</dbReference>
<dbReference type="Proteomes" id="UP000628775">
    <property type="component" value="Unassembled WGS sequence"/>
</dbReference>
<comment type="caution">
    <text evidence="9">The sequence shown here is derived from an EMBL/GenBank/DDBJ whole genome shotgun (WGS) entry which is preliminary data.</text>
</comment>
<dbReference type="PIRSF" id="PIRSF001430">
    <property type="entry name" value="tRNA_psdUrid_synth"/>
    <property type="match status" value="1"/>
</dbReference>
<dbReference type="AlphaFoldDB" id="A0A8J3E0J4"/>
<feature type="domain" description="Pseudouridine synthase I TruA alpha/beta" evidence="8">
    <location>
        <begin position="8"/>
        <end position="105"/>
    </location>
</feature>
<evidence type="ECO:0000256" key="3">
    <source>
        <dbReference type="ARBA" id="ARBA00023235"/>
    </source>
</evidence>
<dbReference type="EC" id="5.4.99.12" evidence="4"/>
<dbReference type="GO" id="GO:0003723">
    <property type="term" value="F:RNA binding"/>
    <property type="evidence" value="ECO:0007669"/>
    <property type="project" value="InterPro"/>
</dbReference>
<comment type="catalytic activity">
    <reaction evidence="4 7">
        <text>uridine(38/39/40) in tRNA = pseudouridine(38/39/40) in tRNA</text>
        <dbReference type="Rhea" id="RHEA:22376"/>
        <dbReference type="Rhea" id="RHEA-COMP:10085"/>
        <dbReference type="Rhea" id="RHEA-COMP:10087"/>
        <dbReference type="ChEBI" id="CHEBI:65314"/>
        <dbReference type="ChEBI" id="CHEBI:65315"/>
        <dbReference type="EC" id="5.4.99.12"/>
    </reaction>
</comment>
<dbReference type="HAMAP" id="MF_00171">
    <property type="entry name" value="TruA"/>
    <property type="match status" value="1"/>
</dbReference>
<evidence type="ECO:0000313" key="9">
    <source>
        <dbReference type="EMBL" id="GGE54623.1"/>
    </source>
</evidence>
<feature type="active site" description="Nucleophile" evidence="4 5">
    <location>
        <position position="53"/>
    </location>
</feature>
<evidence type="ECO:0000256" key="7">
    <source>
        <dbReference type="RuleBase" id="RU003792"/>
    </source>
</evidence>
<organism evidence="9 10">
    <name type="scientific">Pullulanibacillus camelliae</name>
    <dbReference type="NCBI Taxonomy" id="1707096"/>
    <lineage>
        <taxon>Bacteria</taxon>
        <taxon>Bacillati</taxon>
        <taxon>Bacillota</taxon>
        <taxon>Bacilli</taxon>
        <taxon>Bacillales</taxon>
        <taxon>Sporolactobacillaceae</taxon>
        <taxon>Pullulanibacillus</taxon>
    </lineage>
</organism>
<feature type="domain" description="Pseudouridine synthase I TruA alpha/beta" evidence="8">
    <location>
        <begin position="145"/>
        <end position="246"/>
    </location>
</feature>
<dbReference type="GO" id="GO:0160147">
    <property type="term" value="F:tRNA pseudouridine(38-40) synthase activity"/>
    <property type="evidence" value="ECO:0007669"/>
    <property type="project" value="UniProtKB-EC"/>
</dbReference>
<comment type="function">
    <text evidence="4">Formation of pseudouridine at positions 38, 39 and 40 in the anticodon stem and loop of transfer RNAs.</text>
</comment>
<dbReference type="InterPro" id="IPR020097">
    <property type="entry name" value="PsdUridine_synth_TruA_a/b_dom"/>
</dbReference>
<dbReference type="Gene3D" id="3.30.70.660">
    <property type="entry name" value="Pseudouridine synthase I, catalytic domain, C-terminal subdomain"/>
    <property type="match status" value="1"/>
</dbReference>
<protein>
    <recommendedName>
        <fullName evidence="4">tRNA pseudouridine synthase A</fullName>
        <ecNumber evidence="4">5.4.99.12</ecNumber>
    </recommendedName>
    <alternativeName>
        <fullName evidence="4">tRNA pseudouridine(38-40) synthase</fullName>
    </alternativeName>
    <alternativeName>
        <fullName evidence="4">tRNA pseudouridylate synthase I</fullName>
    </alternativeName>
    <alternativeName>
        <fullName evidence="4">tRNA-uridine isomerase I</fullName>
    </alternativeName>
</protein>
<dbReference type="FunFam" id="3.30.70.580:FF:000001">
    <property type="entry name" value="tRNA pseudouridine synthase A"/>
    <property type="match status" value="1"/>
</dbReference>
<evidence type="ECO:0000259" key="8">
    <source>
        <dbReference type="Pfam" id="PF01416"/>
    </source>
</evidence>
<dbReference type="CDD" id="cd02570">
    <property type="entry name" value="PseudoU_synth_EcTruA"/>
    <property type="match status" value="1"/>
</dbReference>
<dbReference type="PANTHER" id="PTHR11142">
    <property type="entry name" value="PSEUDOURIDYLATE SYNTHASE"/>
    <property type="match status" value="1"/>
</dbReference>
<accession>A0A8J3E0J4</accession>
<comment type="similarity">
    <text evidence="1 4 7">Belongs to the tRNA pseudouridine synthase TruA family.</text>
</comment>
<evidence type="ECO:0000256" key="5">
    <source>
        <dbReference type="PIRSR" id="PIRSR001430-1"/>
    </source>
</evidence>
<dbReference type="PANTHER" id="PTHR11142:SF0">
    <property type="entry name" value="TRNA PSEUDOURIDINE SYNTHASE-LIKE 1"/>
    <property type="match status" value="1"/>
</dbReference>
<evidence type="ECO:0000256" key="1">
    <source>
        <dbReference type="ARBA" id="ARBA00009375"/>
    </source>
</evidence>
<evidence type="ECO:0000256" key="2">
    <source>
        <dbReference type="ARBA" id="ARBA00022694"/>
    </source>
</evidence>
<comment type="caution">
    <text evidence="4">Lacks conserved residue(s) required for the propagation of feature annotation.</text>
</comment>
<dbReference type="InterPro" id="IPR001406">
    <property type="entry name" value="PsdUridine_synth_TruA"/>
</dbReference>
<dbReference type="InterPro" id="IPR020094">
    <property type="entry name" value="TruA/RsuA/RluB/E/F_N"/>
</dbReference>
<sequence length="256" mass="28564">MARLKCVIAYDGTRFSGYQVQPNQRTVQEELEAALKRMHKGKAIRVTASGRTDAGVHAVGQTIHFDSPLAIPEENWCRALNTLLPDDILIKQAQGVADDFHARFDVSQKEYRYRILNRKEADLFRRFYTYHVPDILDIQAMREATTHIIGTHDFSAFCAAGTQVVDKVRTVYDVRIEQQGDELVIAMVGSGFLYQMVRIAVGNLLAVGQGKAPPAAIAAILETKDRRKAFATAPPQGLYLWEVGYDTDNSHAVNAN</sequence>
<keyword evidence="2 4" id="KW-0819">tRNA processing</keyword>
<reference evidence="9" key="1">
    <citation type="journal article" date="2014" name="Int. J. Syst. Evol. Microbiol.">
        <title>Complete genome sequence of Corynebacterium casei LMG S-19264T (=DSM 44701T), isolated from a smear-ripened cheese.</title>
        <authorList>
            <consortium name="US DOE Joint Genome Institute (JGI-PGF)"/>
            <person name="Walter F."/>
            <person name="Albersmeier A."/>
            <person name="Kalinowski J."/>
            <person name="Ruckert C."/>
        </authorList>
    </citation>
    <scope>NUCLEOTIDE SEQUENCE</scope>
    <source>
        <strain evidence="9">CGMCC 1.15371</strain>
    </source>
</reference>
<keyword evidence="10" id="KW-1185">Reference proteome</keyword>
<evidence type="ECO:0000313" key="10">
    <source>
        <dbReference type="Proteomes" id="UP000628775"/>
    </source>
</evidence>
<dbReference type="SUPFAM" id="SSF55120">
    <property type="entry name" value="Pseudouridine synthase"/>
    <property type="match status" value="1"/>
</dbReference>
<dbReference type="EMBL" id="BMIR01000026">
    <property type="protein sequence ID" value="GGE54623.1"/>
    <property type="molecule type" value="Genomic_DNA"/>
</dbReference>
<dbReference type="Gene3D" id="3.30.70.580">
    <property type="entry name" value="Pseudouridine synthase I, catalytic domain, N-terminal subdomain"/>
    <property type="match status" value="1"/>
</dbReference>